<feature type="compositionally biased region" description="Acidic residues" evidence="1">
    <location>
        <begin position="258"/>
        <end position="268"/>
    </location>
</feature>
<feature type="region of interest" description="Disordered" evidence="1">
    <location>
        <begin position="1247"/>
        <end position="1272"/>
    </location>
</feature>
<name>A0AAD2G9X4_9STRA</name>
<feature type="compositionally biased region" description="Basic and acidic residues" evidence="1">
    <location>
        <begin position="28"/>
        <end position="38"/>
    </location>
</feature>
<feature type="compositionally biased region" description="Acidic residues" evidence="1">
    <location>
        <begin position="1250"/>
        <end position="1259"/>
    </location>
</feature>
<proteinExistence type="predicted"/>
<reference evidence="2" key="1">
    <citation type="submission" date="2023-08" db="EMBL/GenBank/DDBJ databases">
        <authorList>
            <person name="Audoor S."/>
            <person name="Bilcke G."/>
        </authorList>
    </citation>
    <scope>NUCLEOTIDE SEQUENCE</scope>
</reference>
<gene>
    <name evidence="2" type="ORF">CYCCA115_LOCUS22488</name>
</gene>
<evidence type="ECO:0000313" key="3">
    <source>
        <dbReference type="Proteomes" id="UP001295423"/>
    </source>
</evidence>
<feature type="compositionally biased region" description="Polar residues" evidence="1">
    <location>
        <begin position="304"/>
        <end position="379"/>
    </location>
</feature>
<feature type="compositionally biased region" description="Polar residues" evidence="1">
    <location>
        <begin position="1182"/>
        <end position="1199"/>
    </location>
</feature>
<feature type="compositionally biased region" description="Low complexity" evidence="1">
    <location>
        <begin position="1200"/>
        <end position="1216"/>
    </location>
</feature>
<feature type="compositionally biased region" description="Basic and acidic residues" evidence="1">
    <location>
        <begin position="554"/>
        <end position="563"/>
    </location>
</feature>
<comment type="caution">
    <text evidence="2">The sequence shown here is derived from an EMBL/GenBank/DDBJ whole genome shotgun (WGS) entry which is preliminary data.</text>
</comment>
<feature type="region of interest" description="Disordered" evidence="1">
    <location>
        <begin position="526"/>
        <end position="563"/>
    </location>
</feature>
<feature type="region of interest" description="Disordered" evidence="1">
    <location>
        <begin position="1165"/>
        <end position="1232"/>
    </location>
</feature>
<feature type="region of interest" description="Disordered" evidence="1">
    <location>
        <begin position="650"/>
        <end position="690"/>
    </location>
</feature>
<feature type="compositionally biased region" description="Polar residues" evidence="1">
    <location>
        <begin position="408"/>
        <end position="471"/>
    </location>
</feature>
<organism evidence="2 3">
    <name type="scientific">Cylindrotheca closterium</name>
    <dbReference type="NCBI Taxonomy" id="2856"/>
    <lineage>
        <taxon>Eukaryota</taxon>
        <taxon>Sar</taxon>
        <taxon>Stramenopiles</taxon>
        <taxon>Ochrophyta</taxon>
        <taxon>Bacillariophyta</taxon>
        <taxon>Bacillariophyceae</taxon>
        <taxon>Bacillariophycidae</taxon>
        <taxon>Bacillariales</taxon>
        <taxon>Bacillariaceae</taxon>
        <taxon>Cylindrotheca</taxon>
    </lineage>
</organism>
<evidence type="ECO:0000256" key="1">
    <source>
        <dbReference type="SAM" id="MobiDB-lite"/>
    </source>
</evidence>
<accession>A0AAD2G9X4</accession>
<feature type="compositionally biased region" description="Polar residues" evidence="1">
    <location>
        <begin position="156"/>
        <end position="173"/>
    </location>
</feature>
<feature type="region of interest" description="Disordered" evidence="1">
    <location>
        <begin position="72"/>
        <end position="477"/>
    </location>
</feature>
<protein>
    <submittedName>
        <fullName evidence="2">Uncharacterized protein</fullName>
    </submittedName>
</protein>
<feature type="compositionally biased region" description="Basic residues" evidence="1">
    <location>
        <begin position="673"/>
        <end position="688"/>
    </location>
</feature>
<feature type="compositionally biased region" description="Acidic residues" evidence="1">
    <location>
        <begin position="73"/>
        <end position="103"/>
    </location>
</feature>
<feature type="region of interest" description="Disordered" evidence="1">
    <location>
        <begin position="28"/>
        <end position="47"/>
    </location>
</feature>
<dbReference type="EMBL" id="CAKOGP040002313">
    <property type="protein sequence ID" value="CAJ1966902.1"/>
    <property type="molecule type" value="Genomic_DNA"/>
</dbReference>
<feature type="compositionally biased region" description="Basic and acidic residues" evidence="1">
    <location>
        <begin position="599"/>
        <end position="610"/>
    </location>
</feature>
<feature type="compositionally biased region" description="Basic and acidic residues" evidence="1">
    <location>
        <begin position="127"/>
        <end position="143"/>
    </location>
</feature>
<feature type="compositionally biased region" description="Polar residues" evidence="1">
    <location>
        <begin position="115"/>
        <end position="126"/>
    </location>
</feature>
<evidence type="ECO:0000313" key="2">
    <source>
        <dbReference type="EMBL" id="CAJ1966902.1"/>
    </source>
</evidence>
<dbReference type="Proteomes" id="UP001295423">
    <property type="component" value="Unassembled WGS sequence"/>
</dbReference>
<feature type="region of interest" description="Disordered" evidence="1">
    <location>
        <begin position="599"/>
        <end position="627"/>
    </location>
</feature>
<sequence length="1272" mass="141422">MVSIDSQKSPWSPEDAMELRGKISEENNHLDHIFHDESSSSGEESSLVGTRIDGFFDAAADMIQRHLRINVDGNDEDFDIDHIDDEEDDEYDDYDGDDDESEAFDYSVFSKHTVDSITSHHSGSRASNHDAGLRTQDKDLSKEKKNKGPSADNEKSLLQSGESAETSQNSTRSIDGAKGRTYDENQSCDGRCIDEKSFSGLRSIQEDNIDEEDSSGSHSAQETTVDDGSACSGNKSFGGRSYDERSFAGLRSVLQLESTDDDGDDDNDANNAWLPSSQQQFTDEKSASGLESTEEDANDEGSASGFQSLGMHSTQETTIEEASTSGLQSFGMHSTQDTTIDEGTTSGSRSFGLHSTQEATIDEGTTSGSGPSNLHSTQESTIDDGSTSGSGPSNLHSTPETSIDEGSRSVSQSLGLHSTQETTIDEGSTSGSQSFSLHSTQETTIDEGSTLDSPSFGIQSIQETTIETRSSFGLRPIQETPIDEKLINVDDFPKEEGLFGALSTNKRRFHNGQSRKGVHSMNEITCRKGHLSDGPSHATRSDDSRSNCETTYDEDTRNTSHDSDSAYFTDEYTNYDTTFTQSTMTSKYYPEVKVNERKKSLEKTKKEPEKSGFYIPKKTRDRVQHNPGSRFVDVRDYYIYSDENSIVTQSSFKKKDVKAPSSKGQTKSSDPKRRTKSSPQKRRMKVKRSTLIDKEIKENESYTEDYSMGCSMDEHTTVQSAIKRNGRKMKPYRTSPHLRAISDDVSQITMSVAMSNSYMDESFDGTNSLTTHQSHFENPLETCEECSQDYTATELDTSSVALLSGHSNLDDDRSGKKDSVFDQIRDMVWRKKKDKKEKENTRSQDLEQEGLNQARLLEIVKREAKLEEAAWKRIERRQSERKDADIRPQVQSNSEFNRFALKQSFAIEKLDESFFSQQNGDNSLIDSMPFAEDSKSTVSNATSDSVLMYNRERSQLLHNRRMARNIRQSPSKSTEDKIHKTTWRSSVSDVGVSTLDNHEKALEGFLTRKPASMEQGDVLARIPARGSTPRDKLRARMLARSKFAAIDSAKVKRDFFEKSAKCTEQVQAYGIVTKRNALKYKARAASPAALSSTGILKTMAPQLPIKPVHRLALDSPASSALKAKRVSFATPEKFEFVMKEDLEQLPLQSKGSSPKLNDSFDQLVQKRRHQRSPFQNAKKISGPTTQRSQPVTPNLYRNQSPRLLPPSGSNNSSPTSVLDLPSPEDSYSGSPRIANLELLEEQKAKKLVYGDDDDDDDVSSEQSSVLMDLSVV</sequence>
<keyword evidence="3" id="KW-1185">Reference proteome</keyword>
<dbReference type="AlphaFoldDB" id="A0AAD2G9X4"/>
<feature type="compositionally biased region" description="Low complexity" evidence="1">
    <location>
        <begin position="383"/>
        <end position="393"/>
    </location>
</feature>